<dbReference type="InterPro" id="IPR002223">
    <property type="entry name" value="Kunitz_BPTI"/>
</dbReference>
<evidence type="ECO:0000256" key="5">
    <source>
        <dbReference type="ARBA" id="ARBA00023157"/>
    </source>
</evidence>
<keyword evidence="6" id="KW-0472">Membrane</keyword>
<evidence type="ECO:0000313" key="9">
    <source>
        <dbReference type="Proteomes" id="UP000727407"/>
    </source>
</evidence>
<sequence length="100" mass="10801">EVCGLPMEPGSCFARIIKFYYDKEEKACRLFLYRGCHGNGNRFETKEDCEQTCRGKAGRTLGGAPSPDEQTVDVGLIVGILGGVVFAAAMIATIALLVVR</sequence>
<dbReference type="FunFam" id="4.10.410.10:FF:000020">
    <property type="entry name" value="Collagen, type VI, alpha 3"/>
    <property type="match status" value="1"/>
</dbReference>
<evidence type="ECO:0000256" key="4">
    <source>
        <dbReference type="ARBA" id="ARBA00022656"/>
    </source>
</evidence>
<dbReference type="GO" id="GO:0005615">
    <property type="term" value="C:extracellular space"/>
    <property type="evidence" value="ECO:0007669"/>
    <property type="project" value="TreeGrafter"/>
</dbReference>
<dbReference type="PROSITE" id="PS50279">
    <property type="entry name" value="BPTI_KUNITZ_2"/>
    <property type="match status" value="1"/>
</dbReference>
<dbReference type="PROSITE" id="PS00280">
    <property type="entry name" value="BPTI_KUNITZ_1"/>
    <property type="match status" value="1"/>
</dbReference>
<gene>
    <name evidence="8" type="ORF">DAT39_003415</name>
</gene>
<accession>A0A8J4UZG1</accession>
<evidence type="ECO:0000256" key="2">
    <source>
        <dbReference type="ARBA" id="ARBA00008415"/>
    </source>
</evidence>
<evidence type="ECO:0000313" key="8">
    <source>
        <dbReference type="EMBL" id="KAF5906905.1"/>
    </source>
</evidence>
<reference evidence="8" key="1">
    <citation type="submission" date="2020-07" db="EMBL/GenBank/DDBJ databases">
        <title>Clarias magur genome sequencing, assembly and annotation.</title>
        <authorList>
            <person name="Kushwaha B."/>
            <person name="Kumar R."/>
            <person name="Das P."/>
            <person name="Joshi C.G."/>
            <person name="Kumar D."/>
            <person name="Nagpure N.S."/>
            <person name="Pandey M."/>
            <person name="Agarwal S."/>
            <person name="Srivastava S."/>
            <person name="Singh M."/>
            <person name="Sahoo L."/>
            <person name="Jayasankar P."/>
            <person name="Meher P.K."/>
            <person name="Koringa P.G."/>
            <person name="Iquebal M.A."/>
            <person name="Das S.P."/>
            <person name="Bit A."/>
            <person name="Patnaik S."/>
            <person name="Patel N."/>
            <person name="Shah T.M."/>
            <person name="Hinsu A."/>
            <person name="Jena J.K."/>
        </authorList>
    </citation>
    <scope>NUCLEOTIDE SEQUENCE</scope>
    <source>
        <strain evidence="8">CIFAMagur01</strain>
        <tissue evidence="8">Testis</tissue>
    </source>
</reference>
<keyword evidence="4" id="KW-0800">Toxin</keyword>
<feature type="non-terminal residue" evidence="8">
    <location>
        <position position="1"/>
    </location>
</feature>
<evidence type="ECO:0000259" key="7">
    <source>
        <dbReference type="PROSITE" id="PS50279"/>
    </source>
</evidence>
<keyword evidence="5" id="KW-1015">Disulfide bond</keyword>
<keyword evidence="6" id="KW-0812">Transmembrane</keyword>
<proteinExistence type="inferred from homology"/>
<dbReference type="InterPro" id="IPR036880">
    <property type="entry name" value="Kunitz_BPTI_sf"/>
</dbReference>
<dbReference type="Pfam" id="PF00014">
    <property type="entry name" value="Kunitz_BPTI"/>
    <property type="match status" value="1"/>
</dbReference>
<comment type="subcellular location">
    <subcellularLocation>
        <location evidence="1">Secreted</location>
    </subcellularLocation>
</comment>
<dbReference type="CDD" id="cd00109">
    <property type="entry name" value="Kunitz-type"/>
    <property type="match status" value="1"/>
</dbReference>
<dbReference type="PANTHER" id="PTHR10083">
    <property type="entry name" value="KUNITZ-TYPE PROTEASE INHIBITOR-RELATED"/>
    <property type="match status" value="1"/>
</dbReference>
<dbReference type="PRINTS" id="PR00759">
    <property type="entry name" value="BASICPTASE"/>
</dbReference>
<keyword evidence="3" id="KW-0964">Secreted</keyword>
<organism evidence="8 9">
    <name type="scientific">Clarias magur</name>
    <name type="common">Asian catfish</name>
    <name type="synonym">Macropteronotus magur</name>
    <dbReference type="NCBI Taxonomy" id="1594786"/>
    <lineage>
        <taxon>Eukaryota</taxon>
        <taxon>Metazoa</taxon>
        <taxon>Chordata</taxon>
        <taxon>Craniata</taxon>
        <taxon>Vertebrata</taxon>
        <taxon>Euteleostomi</taxon>
        <taxon>Actinopterygii</taxon>
        <taxon>Neopterygii</taxon>
        <taxon>Teleostei</taxon>
        <taxon>Ostariophysi</taxon>
        <taxon>Siluriformes</taxon>
        <taxon>Clariidae</taxon>
        <taxon>Clarias</taxon>
    </lineage>
</organism>
<evidence type="ECO:0000256" key="6">
    <source>
        <dbReference type="SAM" id="Phobius"/>
    </source>
</evidence>
<dbReference type="GO" id="GO:0004867">
    <property type="term" value="F:serine-type endopeptidase inhibitor activity"/>
    <property type="evidence" value="ECO:0007669"/>
    <property type="project" value="InterPro"/>
</dbReference>
<feature type="domain" description="BPTI/Kunitz inhibitor" evidence="7">
    <location>
        <begin position="3"/>
        <end position="53"/>
    </location>
</feature>
<dbReference type="EMBL" id="QNUK01000027">
    <property type="protein sequence ID" value="KAF5906905.1"/>
    <property type="molecule type" value="Genomic_DNA"/>
</dbReference>
<dbReference type="AlphaFoldDB" id="A0A8J4UZG1"/>
<dbReference type="Gene3D" id="4.10.410.10">
    <property type="entry name" value="Pancreatic trypsin inhibitor Kunitz domain"/>
    <property type="match status" value="1"/>
</dbReference>
<evidence type="ECO:0000256" key="1">
    <source>
        <dbReference type="ARBA" id="ARBA00004613"/>
    </source>
</evidence>
<evidence type="ECO:0000256" key="3">
    <source>
        <dbReference type="ARBA" id="ARBA00022525"/>
    </source>
</evidence>
<dbReference type="SMART" id="SM00131">
    <property type="entry name" value="KU"/>
    <property type="match status" value="1"/>
</dbReference>
<comment type="caution">
    <text evidence="8">The sequence shown here is derived from an EMBL/GenBank/DDBJ whole genome shotgun (WGS) entry which is preliminary data.</text>
</comment>
<dbReference type="InterPro" id="IPR050098">
    <property type="entry name" value="TFPI/VKTCI-like"/>
</dbReference>
<dbReference type="SUPFAM" id="SSF57362">
    <property type="entry name" value="BPTI-like"/>
    <property type="match status" value="1"/>
</dbReference>
<dbReference type="PANTHER" id="PTHR10083:SF217">
    <property type="entry name" value="BOOPHILIN-H2"/>
    <property type="match status" value="1"/>
</dbReference>
<name>A0A8J4UZG1_CLAMG</name>
<dbReference type="InterPro" id="IPR020901">
    <property type="entry name" value="Prtase_inh_Kunz-CS"/>
</dbReference>
<feature type="non-terminal residue" evidence="8">
    <location>
        <position position="100"/>
    </location>
</feature>
<feature type="transmembrane region" description="Helical" evidence="6">
    <location>
        <begin position="74"/>
        <end position="99"/>
    </location>
</feature>
<dbReference type="OrthoDB" id="196393at2759"/>
<protein>
    <submittedName>
        <fullName evidence="8">BPTI/Kunitz domain-containing protein-like</fullName>
    </submittedName>
</protein>
<dbReference type="Proteomes" id="UP000727407">
    <property type="component" value="Unassembled WGS sequence"/>
</dbReference>
<comment type="similarity">
    <text evidence="2">Belongs to the venom Kunitz-type family.</text>
</comment>
<keyword evidence="6" id="KW-1133">Transmembrane helix</keyword>
<keyword evidence="9" id="KW-1185">Reference proteome</keyword>